<organism evidence="8">
    <name type="scientific">Polypedilum nubifer</name>
    <dbReference type="NCBI Taxonomy" id="54969"/>
    <lineage>
        <taxon>Eukaryota</taxon>
        <taxon>Metazoa</taxon>
        <taxon>Ecdysozoa</taxon>
        <taxon>Arthropoda</taxon>
        <taxon>Hexapoda</taxon>
        <taxon>Insecta</taxon>
        <taxon>Pterygota</taxon>
        <taxon>Neoptera</taxon>
        <taxon>Endopterygota</taxon>
        <taxon>Diptera</taxon>
        <taxon>Nematocera</taxon>
        <taxon>Chironomoidea</taxon>
        <taxon>Chironomidae</taxon>
        <taxon>Chironominae</taxon>
        <taxon>Polypedilum</taxon>
        <taxon>Polypedilum</taxon>
    </lineage>
</organism>
<dbReference type="InterPro" id="IPR002336">
    <property type="entry name" value="Erythrocruorin"/>
</dbReference>
<evidence type="ECO:0000256" key="4">
    <source>
        <dbReference type="ARBA" id="ARBA00022723"/>
    </source>
</evidence>
<sequence>MGNVVTNIHSIIAFSKHDDIVTPEAKNLDERQVALIKKSWEIVFARPLDSGEKILYAYLEKFPHNQEKFAAFRNTPLIMLKGTPGFRSHASKIMGLFGAAVDALGQQNGTETILNLFNEMGKNHRRRGIPKRAFIEIRAIIVQTVSELCKLDDEGKAAWNDLLDTVYHIIFSNLDVKVGAQGAVGGRA</sequence>
<dbReference type="EMBL" id="AB872481">
    <property type="protein sequence ID" value="BAO18440.1"/>
    <property type="molecule type" value="mRNA"/>
</dbReference>
<dbReference type="GO" id="GO:0005344">
    <property type="term" value="F:oxygen carrier activity"/>
    <property type="evidence" value="ECO:0007669"/>
    <property type="project" value="UniProtKB-KW"/>
</dbReference>
<dbReference type="InterPro" id="IPR012292">
    <property type="entry name" value="Globin/Proto"/>
</dbReference>
<evidence type="ECO:0000256" key="5">
    <source>
        <dbReference type="ARBA" id="ARBA00023004"/>
    </source>
</evidence>
<dbReference type="Pfam" id="PF00042">
    <property type="entry name" value="Globin"/>
    <property type="match status" value="1"/>
</dbReference>
<dbReference type="AlphaFoldDB" id="V5YLS0"/>
<dbReference type="GO" id="GO:0005576">
    <property type="term" value="C:extracellular region"/>
    <property type="evidence" value="ECO:0007669"/>
    <property type="project" value="InterPro"/>
</dbReference>
<keyword evidence="4" id="KW-0479">Metal-binding</keyword>
<comment type="similarity">
    <text evidence="6">Belongs to the globin family.</text>
</comment>
<accession>V5YLS0</accession>
<protein>
    <submittedName>
        <fullName evidence="8">Globin</fullName>
    </submittedName>
</protein>
<evidence type="ECO:0000256" key="2">
    <source>
        <dbReference type="ARBA" id="ARBA00022617"/>
    </source>
</evidence>
<dbReference type="GO" id="GO:0019825">
    <property type="term" value="F:oxygen binding"/>
    <property type="evidence" value="ECO:0007669"/>
    <property type="project" value="InterPro"/>
</dbReference>
<evidence type="ECO:0000313" key="8">
    <source>
        <dbReference type="EMBL" id="BAO18440.1"/>
    </source>
</evidence>
<dbReference type="InterPro" id="IPR000971">
    <property type="entry name" value="Globin"/>
</dbReference>
<name>V5YLS0_9DIPT</name>
<evidence type="ECO:0000256" key="3">
    <source>
        <dbReference type="ARBA" id="ARBA00022621"/>
    </source>
</evidence>
<dbReference type="PANTHER" id="PTHR47217:SF1">
    <property type="entry name" value="GLOBIN-LIKE PROTEIN"/>
    <property type="match status" value="1"/>
</dbReference>
<dbReference type="InterPro" id="IPR009050">
    <property type="entry name" value="Globin-like_sf"/>
</dbReference>
<gene>
    <name evidence="8" type="primary">PnHb14</name>
</gene>
<dbReference type="CDD" id="cd01040">
    <property type="entry name" value="Mb-like"/>
    <property type="match status" value="1"/>
</dbReference>
<dbReference type="GO" id="GO:0046872">
    <property type="term" value="F:metal ion binding"/>
    <property type="evidence" value="ECO:0007669"/>
    <property type="project" value="UniProtKB-KW"/>
</dbReference>
<dbReference type="PANTHER" id="PTHR47217">
    <property type="entry name" value="GLOBIN-LIKE PROTEIN"/>
    <property type="match status" value="1"/>
</dbReference>
<reference evidence="8" key="1">
    <citation type="submission" date="2013-11" db="EMBL/GenBank/DDBJ databases">
        <title>The genome of the anhydrobiotic midge reveals evolution of complete desiccation tolerance.</title>
        <authorList>
            <person name="Gusev O."/>
            <person name="Suetsugu Y."/>
            <person name="Cornette R."/>
            <person name="Kawashima T."/>
            <person name="Logacheva M."/>
            <person name="Kondrashov A."/>
            <person name="Penin A."/>
            <person name="Hatanaka R."/>
            <person name="Kikuta S."/>
            <person name="Shimura S."/>
            <person name="Katayose Y."/>
            <person name="Matsumoto T."/>
            <person name="Shagimardanova E."/>
            <person name="Alexeev D."/>
            <person name="Govorun V."/>
            <person name="Wisecaver J."/>
            <person name="Mikheyev A."/>
            <person name="Koyanagi R."/>
            <person name="Nishiyama T."/>
            <person name="Shigenobu S."/>
            <person name="Shibata F.T."/>
            <person name="Galygina V."/>
            <person name="Hasebe M."/>
            <person name="Okuda T."/>
            <person name="Satoh N."/>
            <person name="Kikawada T."/>
        </authorList>
    </citation>
    <scope>NUCLEOTIDE SEQUENCE</scope>
</reference>
<dbReference type="Gene3D" id="1.10.490.10">
    <property type="entry name" value="Globins"/>
    <property type="match status" value="1"/>
</dbReference>
<dbReference type="InterPro" id="IPR044399">
    <property type="entry name" value="Mb-like_M"/>
</dbReference>
<keyword evidence="5" id="KW-0408">Iron</keyword>
<dbReference type="PRINTS" id="PR00611">
    <property type="entry name" value="ERYTHCRUORIN"/>
</dbReference>
<dbReference type="GO" id="GO:0005833">
    <property type="term" value="C:hemoglobin complex"/>
    <property type="evidence" value="ECO:0007669"/>
    <property type="project" value="InterPro"/>
</dbReference>
<evidence type="ECO:0000256" key="6">
    <source>
        <dbReference type="RuleBase" id="RU000356"/>
    </source>
</evidence>
<dbReference type="GO" id="GO:0020037">
    <property type="term" value="F:heme binding"/>
    <property type="evidence" value="ECO:0007669"/>
    <property type="project" value="InterPro"/>
</dbReference>
<evidence type="ECO:0000256" key="1">
    <source>
        <dbReference type="ARBA" id="ARBA00022448"/>
    </source>
</evidence>
<dbReference type="PROSITE" id="PS01033">
    <property type="entry name" value="GLOBIN"/>
    <property type="match status" value="1"/>
</dbReference>
<keyword evidence="1 6" id="KW-0813">Transport</keyword>
<dbReference type="SUPFAM" id="SSF46458">
    <property type="entry name" value="Globin-like"/>
    <property type="match status" value="1"/>
</dbReference>
<keyword evidence="3 6" id="KW-0561">Oxygen transport</keyword>
<proteinExistence type="evidence at transcript level"/>
<feature type="domain" description="Globin" evidence="7">
    <location>
        <begin position="27"/>
        <end position="175"/>
    </location>
</feature>
<evidence type="ECO:0000259" key="7">
    <source>
        <dbReference type="PROSITE" id="PS01033"/>
    </source>
</evidence>
<keyword evidence="2 6" id="KW-0349">Heme</keyword>